<dbReference type="Pfam" id="PF16178">
    <property type="entry name" value="Anoct_dimer"/>
    <property type="match status" value="1"/>
</dbReference>
<dbReference type="Proteomes" id="UP000031443">
    <property type="component" value="Unassembled WGS sequence"/>
</dbReference>
<dbReference type="EMBL" id="KB575555">
    <property type="protein sequence ID" value="EMP26855.1"/>
    <property type="molecule type" value="Genomic_DNA"/>
</dbReference>
<sequence length="194" mass="21803">EGTEDLQSNQLETQISIKPDVQKRDVDFSEILNAIQESIRTTPAPLGLCLVCLIGNPALDIAQLNILARHNPEITTYNEPGNAKTTPYKIVAKDVNIFSDELEEVNSPSKDNDSLLHHGNLTSTSDDASRLETVGEGVPDKNKSNGLYFRDGKCRIDYILVYRKSSPQTEKREVFERNIRAEGLQMEKEVREFL</sequence>
<name>M7AV40_CHEMY</name>
<dbReference type="STRING" id="8469.M7AV40"/>
<dbReference type="GO" id="GO:0046983">
    <property type="term" value="F:protein dimerization activity"/>
    <property type="evidence" value="ECO:0007669"/>
    <property type="project" value="InterPro"/>
</dbReference>
<protein>
    <submittedName>
        <fullName evidence="3">Anoctamin-4</fullName>
    </submittedName>
</protein>
<feature type="domain" description="Anoctamin dimerisation" evidence="2">
    <location>
        <begin position="148"/>
        <end position="191"/>
    </location>
</feature>
<proteinExistence type="predicted"/>
<reference evidence="4" key="1">
    <citation type="journal article" date="2013" name="Nat. Genet.">
        <title>The draft genomes of soft-shell turtle and green sea turtle yield insights into the development and evolution of the turtle-specific body plan.</title>
        <authorList>
            <person name="Wang Z."/>
            <person name="Pascual-Anaya J."/>
            <person name="Zadissa A."/>
            <person name="Li W."/>
            <person name="Niimura Y."/>
            <person name="Huang Z."/>
            <person name="Li C."/>
            <person name="White S."/>
            <person name="Xiong Z."/>
            <person name="Fang D."/>
            <person name="Wang B."/>
            <person name="Ming Y."/>
            <person name="Chen Y."/>
            <person name="Zheng Y."/>
            <person name="Kuraku S."/>
            <person name="Pignatelli M."/>
            <person name="Herrero J."/>
            <person name="Beal K."/>
            <person name="Nozawa M."/>
            <person name="Li Q."/>
            <person name="Wang J."/>
            <person name="Zhang H."/>
            <person name="Yu L."/>
            <person name="Shigenobu S."/>
            <person name="Wang J."/>
            <person name="Liu J."/>
            <person name="Flicek P."/>
            <person name="Searle S."/>
            <person name="Wang J."/>
            <person name="Kuratani S."/>
            <person name="Yin Y."/>
            <person name="Aken B."/>
            <person name="Zhang G."/>
            <person name="Irie N."/>
        </authorList>
    </citation>
    <scope>NUCLEOTIDE SEQUENCE [LARGE SCALE GENOMIC DNA]</scope>
</reference>
<evidence type="ECO:0000259" key="2">
    <source>
        <dbReference type="Pfam" id="PF16178"/>
    </source>
</evidence>
<organism evidence="3 4">
    <name type="scientific">Chelonia mydas</name>
    <name type="common">Green sea-turtle</name>
    <name type="synonym">Chelonia agassizi</name>
    <dbReference type="NCBI Taxonomy" id="8469"/>
    <lineage>
        <taxon>Eukaryota</taxon>
        <taxon>Metazoa</taxon>
        <taxon>Chordata</taxon>
        <taxon>Craniata</taxon>
        <taxon>Vertebrata</taxon>
        <taxon>Euteleostomi</taxon>
        <taxon>Archelosauria</taxon>
        <taxon>Testudinata</taxon>
        <taxon>Testudines</taxon>
        <taxon>Cryptodira</taxon>
        <taxon>Durocryptodira</taxon>
        <taxon>Americhelydia</taxon>
        <taxon>Chelonioidea</taxon>
        <taxon>Cheloniidae</taxon>
        <taxon>Chelonia</taxon>
    </lineage>
</organism>
<dbReference type="InterPro" id="IPR032394">
    <property type="entry name" value="Anoct_dimer"/>
</dbReference>
<evidence type="ECO:0000313" key="4">
    <source>
        <dbReference type="Proteomes" id="UP000031443"/>
    </source>
</evidence>
<evidence type="ECO:0000256" key="1">
    <source>
        <dbReference type="SAM" id="MobiDB-lite"/>
    </source>
</evidence>
<evidence type="ECO:0000313" key="3">
    <source>
        <dbReference type="EMBL" id="EMP26855.1"/>
    </source>
</evidence>
<feature type="region of interest" description="Disordered" evidence="1">
    <location>
        <begin position="105"/>
        <end position="137"/>
    </location>
</feature>
<gene>
    <name evidence="3" type="ORF">UY3_16050</name>
</gene>
<dbReference type="AlphaFoldDB" id="M7AV40"/>
<keyword evidence="4" id="KW-1185">Reference proteome</keyword>
<accession>M7AV40</accession>
<feature type="non-terminal residue" evidence="3">
    <location>
        <position position="1"/>
    </location>
</feature>